<gene>
    <name evidence="3" type="ORF">DACRYDRAFT_18349</name>
</gene>
<protein>
    <submittedName>
        <fullName evidence="3">Uncharacterized protein</fullName>
    </submittedName>
</protein>
<evidence type="ECO:0000256" key="1">
    <source>
        <dbReference type="SAM" id="MobiDB-lite"/>
    </source>
</evidence>
<keyword evidence="2" id="KW-0732">Signal</keyword>
<evidence type="ECO:0000256" key="2">
    <source>
        <dbReference type="SAM" id="SignalP"/>
    </source>
</evidence>
<reference evidence="3 4" key="1">
    <citation type="journal article" date="2012" name="Science">
        <title>The Paleozoic origin of enzymatic lignin decomposition reconstructed from 31 fungal genomes.</title>
        <authorList>
            <person name="Floudas D."/>
            <person name="Binder M."/>
            <person name="Riley R."/>
            <person name="Barry K."/>
            <person name="Blanchette R.A."/>
            <person name="Henrissat B."/>
            <person name="Martinez A.T."/>
            <person name="Otillar R."/>
            <person name="Spatafora J.W."/>
            <person name="Yadav J.S."/>
            <person name="Aerts A."/>
            <person name="Benoit I."/>
            <person name="Boyd A."/>
            <person name="Carlson A."/>
            <person name="Copeland A."/>
            <person name="Coutinho P.M."/>
            <person name="de Vries R.P."/>
            <person name="Ferreira P."/>
            <person name="Findley K."/>
            <person name="Foster B."/>
            <person name="Gaskell J."/>
            <person name="Glotzer D."/>
            <person name="Gorecki P."/>
            <person name="Heitman J."/>
            <person name="Hesse C."/>
            <person name="Hori C."/>
            <person name="Igarashi K."/>
            <person name="Jurgens J.A."/>
            <person name="Kallen N."/>
            <person name="Kersten P."/>
            <person name="Kohler A."/>
            <person name="Kuees U."/>
            <person name="Kumar T.K.A."/>
            <person name="Kuo A."/>
            <person name="LaButti K."/>
            <person name="Larrondo L.F."/>
            <person name="Lindquist E."/>
            <person name="Ling A."/>
            <person name="Lombard V."/>
            <person name="Lucas S."/>
            <person name="Lundell T."/>
            <person name="Martin R."/>
            <person name="McLaughlin D.J."/>
            <person name="Morgenstern I."/>
            <person name="Morin E."/>
            <person name="Murat C."/>
            <person name="Nagy L.G."/>
            <person name="Nolan M."/>
            <person name="Ohm R.A."/>
            <person name="Patyshakuliyeva A."/>
            <person name="Rokas A."/>
            <person name="Ruiz-Duenas F.J."/>
            <person name="Sabat G."/>
            <person name="Salamov A."/>
            <person name="Samejima M."/>
            <person name="Schmutz J."/>
            <person name="Slot J.C."/>
            <person name="St John F."/>
            <person name="Stenlid J."/>
            <person name="Sun H."/>
            <person name="Sun S."/>
            <person name="Syed K."/>
            <person name="Tsang A."/>
            <person name="Wiebenga A."/>
            <person name="Young D."/>
            <person name="Pisabarro A."/>
            <person name="Eastwood D.C."/>
            <person name="Martin F."/>
            <person name="Cullen D."/>
            <person name="Grigoriev I.V."/>
            <person name="Hibbett D.S."/>
        </authorList>
    </citation>
    <scope>NUCLEOTIDE SEQUENCE [LARGE SCALE GENOMIC DNA]</scope>
    <source>
        <strain evidence="3 4">DJM-731 SS1</strain>
    </source>
</reference>
<dbReference type="Proteomes" id="UP000030653">
    <property type="component" value="Unassembled WGS sequence"/>
</dbReference>
<evidence type="ECO:0000313" key="3">
    <source>
        <dbReference type="EMBL" id="EJT97787.1"/>
    </source>
</evidence>
<feature type="compositionally biased region" description="Basic and acidic residues" evidence="1">
    <location>
        <begin position="169"/>
        <end position="181"/>
    </location>
</feature>
<feature type="chain" id="PRO_5004067408" evidence="2">
    <location>
        <begin position="18"/>
        <end position="317"/>
    </location>
</feature>
<accession>M5G1Z9</accession>
<dbReference type="HOGENOM" id="CLU_877238_0_0_1"/>
<dbReference type="RefSeq" id="XP_040624685.1">
    <property type="nucleotide sequence ID" value="XM_040771355.1"/>
</dbReference>
<feature type="region of interest" description="Disordered" evidence="1">
    <location>
        <begin position="161"/>
        <end position="181"/>
    </location>
</feature>
<dbReference type="AlphaFoldDB" id="M5G1Z9"/>
<organism evidence="3 4">
    <name type="scientific">Dacryopinax primogenitus (strain DJM 731)</name>
    <name type="common">Brown rot fungus</name>
    <dbReference type="NCBI Taxonomy" id="1858805"/>
    <lineage>
        <taxon>Eukaryota</taxon>
        <taxon>Fungi</taxon>
        <taxon>Dikarya</taxon>
        <taxon>Basidiomycota</taxon>
        <taxon>Agaricomycotina</taxon>
        <taxon>Dacrymycetes</taxon>
        <taxon>Dacrymycetales</taxon>
        <taxon>Dacrymycetaceae</taxon>
        <taxon>Dacryopinax</taxon>
    </lineage>
</organism>
<dbReference type="EMBL" id="JH795875">
    <property type="protein sequence ID" value="EJT97787.1"/>
    <property type="molecule type" value="Genomic_DNA"/>
</dbReference>
<keyword evidence="4" id="KW-1185">Reference proteome</keyword>
<dbReference type="GeneID" id="63686417"/>
<name>M5G1Z9_DACPD</name>
<proteinExistence type="predicted"/>
<feature type="signal peptide" evidence="2">
    <location>
        <begin position="1"/>
        <end position="17"/>
    </location>
</feature>
<evidence type="ECO:0000313" key="4">
    <source>
        <dbReference type="Proteomes" id="UP000030653"/>
    </source>
</evidence>
<sequence length="317" mass="35560">MTLLSLVVPILALSVAAVAPPWTASDALNAIGQSLDEGDYPSFLLKVKGRIQSHSVPEIVTALPIPEESVVEDLVGIISRSEFLSGFVYPRNRRRDLESEENSDWNLLPQPVQECFQAFLDDLTEVFLRTSTLQHEPSMEDLVPEALPHLLERQLKRRSAFGESVGEESNERKTGDGEHVNPDSFAYVMLDELPDELADDEFMAYPPRPHGRSLTSNLPEVGARAAYLARRSAVSWIDYLIQESNKLKNSATMTLVLVDIKEQILHLQPQDFRRDTRGLFSDWGVAENEFESALFALRHRSKLVDNLLSALHDVGVE</sequence>